<dbReference type="PRINTS" id="PR00147">
    <property type="entry name" value="DNAPHOTLYASE"/>
</dbReference>
<evidence type="ECO:0000256" key="2">
    <source>
        <dbReference type="ARBA" id="ARBA00022630"/>
    </source>
</evidence>
<dbReference type="InterPro" id="IPR002081">
    <property type="entry name" value="Cryptochrome/DNA_photolyase_1"/>
</dbReference>
<dbReference type="Gene3D" id="1.25.40.80">
    <property type="match status" value="1"/>
</dbReference>
<feature type="region of interest" description="Disordered" evidence="6">
    <location>
        <begin position="661"/>
        <end position="681"/>
    </location>
</feature>
<comment type="function">
    <text evidence="5">May have a photoreceptor function.</text>
</comment>
<dbReference type="NCBIfam" id="TIGR02765">
    <property type="entry name" value="crypto_DASH"/>
    <property type="match status" value="1"/>
</dbReference>
<reference evidence="8 9" key="1">
    <citation type="submission" date="2018-06" db="EMBL/GenBank/DDBJ databases">
        <title>Complete Genomes of Monosporascus.</title>
        <authorList>
            <person name="Robinson A.J."/>
            <person name="Natvig D.O."/>
        </authorList>
    </citation>
    <scope>NUCLEOTIDE SEQUENCE [LARGE SCALE GENOMIC DNA]</scope>
    <source>
        <strain evidence="8 9">CBS 609.92</strain>
    </source>
</reference>
<feature type="compositionally biased region" description="Basic and acidic residues" evidence="6">
    <location>
        <begin position="364"/>
        <end position="378"/>
    </location>
</feature>
<dbReference type="Pfam" id="PF03441">
    <property type="entry name" value="FAD_binding_7"/>
    <property type="match status" value="1"/>
</dbReference>
<dbReference type="InterPro" id="IPR014133">
    <property type="entry name" value="Cry_DASH"/>
</dbReference>
<evidence type="ECO:0000313" key="9">
    <source>
        <dbReference type="Proteomes" id="UP000294003"/>
    </source>
</evidence>
<comment type="caution">
    <text evidence="8">The sequence shown here is derived from an EMBL/GenBank/DDBJ whole genome shotgun (WGS) entry which is preliminary data.</text>
</comment>
<dbReference type="Proteomes" id="UP000294003">
    <property type="component" value="Unassembled WGS sequence"/>
</dbReference>
<sequence length="681" mass="76089">MRVSDNPILHKLSTSSDHGFTHLLPLFVFLPQQVEISGLLRDGHESPYPEAKSALGRFWRCGPHRAKFIAKTVWNLKENLEKLGSDLTIRAGALETVLRSVIGKLREKQFKVGAVWMVEEEGDEEKEDEAALAEVCSKAGVDLRVWLDEKYFIDDRDTKLACPQDLPDIYTTYRKLMEPLREKPRPVLATPQQGSLPSRIEQSDIVDRADPFEVPSSYEKLEGVLLAPLKVGLPEVPPFPEGAISAHPFEGGEDNAQKRLQDLIKSGHANTYNDTRNGLMGLEFSTKLSAYLAQGCITARQVHEALLAFEDGTSESFAGTERYGEGENEGTKAIRFELLWRDYMRLCTKKFKSRLFYQSGFRDDYSSKWKSPKPKEATLDPSQSNGETEKTLKRLFAGTTGMGLIDASQRELLYTGYTSNRARQNVASFLAKHLNIDWRYGAEWYEMLLVDYDVSSNWANWQYVSGVGNDPRGEARIFNPVKQAFEYDKEGAYVKRWVPEVRGLERLENVFQAWTTAEEDRDRLGLAGLEMVEHPVKKIDFVVEGKPKNPRRPFNSRRGRGRGGGGGAANGCGCGGPNGQRPPAVAVPQCQVVEVKPSYGLAGNFVQYNDTNGNSRGNGFRGRRGANGGGYRSGWGYGGGRADYRSGGGYRGGRGGPWQHNGWALPHRPMQQWPPPMAIPR</sequence>
<dbReference type="Gene3D" id="3.40.50.620">
    <property type="entry name" value="HUPs"/>
    <property type="match status" value="1"/>
</dbReference>
<dbReference type="InterPro" id="IPR014729">
    <property type="entry name" value="Rossmann-like_a/b/a_fold"/>
</dbReference>
<comment type="similarity">
    <text evidence="1 5">Belongs to the DNA photolyase class-1 family.</text>
</comment>
<dbReference type="SUPFAM" id="SSF52425">
    <property type="entry name" value="Cryptochrome/photolyase, N-terminal domain"/>
    <property type="match status" value="1"/>
</dbReference>
<feature type="region of interest" description="Disordered" evidence="6">
    <location>
        <begin position="364"/>
        <end position="388"/>
    </location>
</feature>
<keyword evidence="9" id="KW-1185">Reference proteome</keyword>
<feature type="region of interest" description="Disordered" evidence="6">
    <location>
        <begin position="545"/>
        <end position="567"/>
    </location>
</feature>
<proteinExistence type="inferred from homology"/>
<protein>
    <recommendedName>
        <fullName evidence="5">Cryptochrome DASH</fullName>
    </recommendedName>
</protein>
<feature type="compositionally biased region" description="Pro residues" evidence="6">
    <location>
        <begin position="672"/>
        <end position="681"/>
    </location>
</feature>
<dbReference type="InterPro" id="IPR005101">
    <property type="entry name" value="Cryptochr/Photolyase_FAD-bd"/>
</dbReference>
<dbReference type="PANTHER" id="PTHR11455:SF22">
    <property type="entry name" value="CRYPTOCHROME DASH"/>
    <property type="match status" value="1"/>
</dbReference>
<name>A0ABY0HCC7_9PEZI</name>
<dbReference type="InterPro" id="IPR036155">
    <property type="entry name" value="Crypto/Photolyase_N_sf"/>
</dbReference>
<dbReference type="Gene3D" id="1.10.579.10">
    <property type="entry name" value="DNA Cyclobutane Dipyrimidine Photolyase, subunit A, domain 3"/>
    <property type="match status" value="1"/>
</dbReference>
<evidence type="ECO:0000313" key="8">
    <source>
        <dbReference type="EMBL" id="RYO90148.1"/>
    </source>
</evidence>
<dbReference type="PROSITE" id="PS51645">
    <property type="entry name" value="PHR_CRY_ALPHA_BETA"/>
    <property type="match status" value="1"/>
</dbReference>
<gene>
    <name evidence="8" type="ORF">DL762_002873</name>
</gene>
<keyword evidence="2 5" id="KW-0285">Flavoprotein</keyword>
<evidence type="ECO:0000256" key="6">
    <source>
        <dbReference type="SAM" id="MobiDB-lite"/>
    </source>
</evidence>
<dbReference type="InterPro" id="IPR036134">
    <property type="entry name" value="Crypto/Photolyase_FAD-like_sf"/>
</dbReference>
<evidence type="ECO:0000256" key="1">
    <source>
        <dbReference type="ARBA" id="ARBA00005862"/>
    </source>
</evidence>
<dbReference type="EMBL" id="QJNS01000061">
    <property type="protein sequence ID" value="RYO90148.1"/>
    <property type="molecule type" value="Genomic_DNA"/>
</dbReference>
<feature type="compositionally biased region" description="Basic residues" evidence="6">
    <location>
        <begin position="548"/>
        <end position="561"/>
    </location>
</feature>
<keyword evidence="4 5" id="KW-0157">Chromophore</keyword>
<keyword evidence="3 5" id="KW-0274">FAD</keyword>
<dbReference type="SUPFAM" id="SSF48173">
    <property type="entry name" value="Cryptochrome/photolyase FAD-binding domain"/>
    <property type="match status" value="1"/>
</dbReference>
<evidence type="ECO:0000256" key="3">
    <source>
        <dbReference type="ARBA" id="ARBA00022827"/>
    </source>
</evidence>
<organism evidence="8 9">
    <name type="scientific">Monosporascus cannonballus</name>
    <dbReference type="NCBI Taxonomy" id="155416"/>
    <lineage>
        <taxon>Eukaryota</taxon>
        <taxon>Fungi</taxon>
        <taxon>Dikarya</taxon>
        <taxon>Ascomycota</taxon>
        <taxon>Pezizomycotina</taxon>
        <taxon>Sordariomycetes</taxon>
        <taxon>Xylariomycetidae</taxon>
        <taxon>Xylariales</taxon>
        <taxon>Xylariales incertae sedis</taxon>
        <taxon>Monosporascus</taxon>
    </lineage>
</organism>
<feature type="domain" description="Photolyase/cryptochrome alpha/beta" evidence="7">
    <location>
        <begin position="1"/>
        <end position="151"/>
    </location>
</feature>
<evidence type="ECO:0000256" key="4">
    <source>
        <dbReference type="ARBA" id="ARBA00022991"/>
    </source>
</evidence>
<accession>A0ABY0HCC7</accession>
<comment type="cofactor">
    <cofactor evidence="5">
        <name>FAD</name>
        <dbReference type="ChEBI" id="CHEBI:57692"/>
    </cofactor>
    <text evidence="5">Binds 1 FAD per subunit.</text>
</comment>
<evidence type="ECO:0000256" key="5">
    <source>
        <dbReference type="RuleBase" id="RU367151"/>
    </source>
</evidence>
<comment type="cofactor">
    <cofactor evidence="5">
        <name>(6R)-5,10-methylene-5,6,7,8-tetrahydrofolate</name>
        <dbReference type="ChEBI" id="CHEBI:15636"/>
    </cofactor>
    <text evidence="5">Binds 1 5,10-methenyltetrahydrofolate (MTHF) per subunit.</text>
</comment>
<dbReference type="InterPro" id="IPR006050">
    <property type="entry name" value="DNA_photolyase_N"/>
</dbReference>
<evidence type="ECO:0000259" key="7">
    <source>
        <dbReference type="PROSITE" id="PS51645"/>
    </source>
</evidence>
<dbReference type="Pfam" id="PF00875">
    <property type="entry name" value="DNA_photolyase"/>
    <property type="match status" value="1"/>
</dbReference>
<dbReference type="PANTHER" id="PTHR11455">
    <property type="entry name" value="CRYPTOCHROME"/>
    <property type="match status" value="1"/>
</dbReference>